<reference evidence="2" key="1">
    <citation type="submission" date="2021-03" db="EMBL/GenBank/DDBJ databases">
        <title>Acanthopleuribacteraceae sp. M133.</title>
        <authorList>
            <person name="Wang G."/>
        </authorList>
    </citation>
    <scope>NUCLEOTIDE SEQUENCE</scope>
    <source>
        <strain evidence="2">M133</strain>
    </source>
</reference>
<keyword evidence="3" id="KW-1185">Reference proteome</keyword>
<dbReference type="Proteomes" id="UP000663929">
    <property type="component" value="Chromosome"/>
</dbReference>
<protein>
    <submittedName>
        <fullName evidence="2">Uncharacterized protein</fullName>
    </submittedName>
</protein>
<evidence type="ECO:0000313" key="2">
    <source>
        <dbReference type="EMBL" id="QTD50541.1"/>
    </source>
</evidence>
<feature type="compositionally biased region" description="Basic and acidic residues" evidence="1">
    <location>
        <begin position="1"/>
        <end position="26"/>
    </location>
</feature>
<dbReference type="KEGG" id="scor:J3U87_33575"/>
<feature type="region of interest" description="Disordered" evidence="1">
    <location>
        <begin position="1"/>
        <end position="95"/>
    </location>
</feature>
<proteinExistence type="predicted"/>
<evidence type="ECO:0000256" key="1">
    <source>
        <dbReference type="SAM" id="MobiDB-lite"/>
    </source>
</evidence>
<feature type="compositionally biased region" description="Polar residues" evidence="1">
    <location>
        <begin position="77"/>
        <end position="95"/>
    </location>
</feature>
<accession>A0A8A4TNR8</accession>
<organism evidence="2 3">
    <name type="scientific">Sulfidibacter corallicola</name>
    <dbReference type="NCBI Taxonomy" id="2818388"/>
    <lineage>
        <taxon>Bacteria</taxon>
        <taxon>Pseudomonadati</taxon>
        <taxon>Acidobacteriota</taxon>
        <taxon>Holophagae</taxon>
        <taxon>Acanthopleuribacterales</taxon>
        <taxon>Acanthopleuribacteraceae</taxon>
        <taxon>Sulfidibacter</taxon>
    </lineage>
</organism>
<name>A0A8A4TNR8_SULCO</name>
<dbReference type="AlphaFoldDB" id="A0A8A4TNR8"/>
<evidence type="ECO:0000313" key="3">
    <source>
        <dbReference type="Proteomes" id="UP000663929"/>
    </source>
</evidence>
<sequence>MTERPNFDTDGDTRVDDSIRDSKDSPTGRAASARTEPTNTGNPKPNGTLTGNFVPTEHAEKQSETEAGHHGDKSEDPNTGGTKQPGTLSSGSFTD</sequence>
<feature type="compositionally biased region" description="Polar residues" evidence="1">
    <location>
        <begin position="35"/>
        <end position="53"/>
    </location>
</feature>
<dbReference type="EMBL" id="CP071793">
    <property type="protein sequence ID" value="QTD50541.1"/>
    <property type="molecule type" value="Genomic_DNA"/>
</dbReference>
<dbReference type="RefSeq" id="WP_237380355.1">
    <property type="nucleotide sequence ID" value="NZ_CP071793.1"/>
</dbReference>
<feature type="compositionally biased region" description="Basic and acidic residues" evidence="1">
    <location>
        <begin position="57"/>
        <end position="76"/>
    </location>
</feature>
<gene>
    <name evidence="2" type="ORF">J3U87_33575</name>
</gene>